<evidence type="ECO:0000313" key="2">
    <source>
        <dbReference type="Proteomes" id="UP000078046"/>
    </source>
</evidence>
<accession>A0A177B3U1</accession>
<keyword evidence="2" id="KW-1185">Reference proteome</keyword>
<dbReference type="Proteomes" id="UP000078046">
    <property type="component" value="Unassembled WGS sequence"/>
</dbReference>
<reference evidence="1 2" key="1">
    <citation type="submission" date="2016-04" db="EMBL/GenBank/DDBJ databases">
        <title>The genome of Intoshia linei affirms orthonectids as highly simplified spiralians.</title>
        <authorList>
            <person name="Mikhailov K.V."/>
            <person name="Slusarev G.S."/>
            <person name="Nikitin M.A."/>
            <person name="Logacheva M.D."/>
            <person name="Penin A."/>
            <person name="Aleoshin V."/>
            <person name="Panchin Y.V."/>
        </authorList>
    </citation>
    <scope>NUCLEOTIDE SEQUENCE [LARGE SCALE GENOMIC DNA]</scope>
    <source>
        <strain evidence="1">Intl2013</strain>
        <tissue evidence="1">Whole animal</tissue>
    </source>
</reference>
<dbReference type="EMBL" id="LWCA01000516">
    <property type="protein sequence ID" value="OAF68084.1"/>
    <property type="molecule type" value="Genomic_DNA"/>
</dbReference>
<organism evidence="1 2">
    <name type="scientific">Intoshia linei</name>
    <dbReference type="NCBI Taxonomy" id="1819745"/>
    <lineage>
        <taxon>Eukaryota</taxon>
        <taxon>Metazoa</taxon>
        <taxon>Spiralia</taxon>
        <taxon>Lophotrochozoa</taxon>
        <taxon>Mesozoa</taxon>
        <taxon>Orthonectida</taxon>
        <taxon>Rhopaluridae</taxon>
        <taxon>Intoshia</taxon>
    </lineage>
</organism>
<protein>
    <submittedName>
        <fullName evidence="1">Uncharacterized protein</fullName>
    </submittedName>
</protein>
<gene>
    <name evidence="1" type="ORF">A3Q56_04150</name>
</gene>
<proteinExistence type="predicted"/>
<evidence type="ECO:0000313" key="1">
    <source>
        <dbReference type="EMBL" id="OAF68084.1"/>
    </source>
</evidence>
<name>A0A177B3U1_9BILA</name>
<dbReference type="AlphaFoldDB" id="A0A177B3U1"/>
<sequence length="64" mass="7152">MNGLDEMILQTELGEMPRFKSDVNLRTLDVLLDAFLTTNLFVVSVIDGGLPVFSSLAYFKEVDI</sequence>
<comment type="caution">
    <text evidence="1">The sequence shown here is derived from an EMBL/GenBank/DDBJ whole genome shotgun (WGS) entry which is preliminary data.</text>
</comment>